<dbReference type="AlphaFoldDB" id="T1BUB9"/>
<evidence type="ECO:0000313" key="1">
    <source>
        <dbReference type="EMBL" id="EQD76531.1"/>
    </source>
</evidence>
<name>T1BUB9_9ZZZZ</name>
<dbReference type="PANTHER" id="PTHR11070:SF30">
    <property type="entry name" value="F-BOX DNA HELICASE 1"/>
    <property type="match status" value="1"/>
</dbReference>
<dbReference type="PANTHER" id="PTHR11070">
    <property type="entry name" value="UVRD / RECB / PCRA DNA HELICASE FAMILY MEMBER"/>
    <property type="match status" value="1"/>
</dbReference>
<reference evidence="1" key="2">
    <citation type="journal article" date="2014" name="ISME J.">
        <title>Microbial stratification in low pH oxic and suboxic macroscopic growths along an acid mine drainage.</title>
        <authorList>
            <person name="Mendez-Garcia C."/>
            <person name="Mesa V."/>
            <person name="Sprenger R.R."/>
            <person name="Richter M."/>
            <person name="Diez M.S."/>
            <person name="Solano J."/>
            <person name="Bargiela R."/>
            <person name="Golyshina O.V."/>
            <person name="Manteca A."/>
            <person name="Ramos J.L."/>
            <person name="Gallego J.R."/>
            <person name="Llorente I."/>
            <person name="Martins Dos Santos V.A."/>
            <person name="Jensen O.N."/>
            <person name="Pelaez A.I."/>
            <person name="Sanchez J."/>
            <person name="Ferrer M."/>
        </authorList>
    </citation>
    <scope>NUCLEOTIDE SEQUENCE</scope>
</reference>
<dbReference type="GO" id="GO:0000724">
    <property type="term" value="P:double-strand break repair via homologous recombination"/>
    <property type="evidence" value="ECO:0007669"/>
    <property type="project" value="TreeGrafter"/>
</dbReference>
<dbReference type="GO" id="GO:0005524">
    <property type="term" value="F:ATP binding"/>
    <property type="evidence" value="ECO:0007669"/>
    <property type="project" value="InterPro"/>
</dbReference>
<dbReference type="GO" id="GO:0005634">
    <property type="term" value="C:nucleus"/>
    <property type="evidence" value="ECO:0007669"/>
    <property type="project" value="TreeGrafter"/>
</dbReference>
<dbReference type="EMBL" id="AUZX01002456">
    <property type="protein sequence ID" value="EQD76531.1"/>
    <property type="molecule type" value="Genomic_DNA"/>
</dbReference>
<dbReference type="GO" id="GO:0003677">
    <property type="term" value="F:DNA binding"/>
    <property type="evidence" value="ECO:0007669"/>
    <property type="project" value="InterPro"/>
</dbReference>
<dbReference type="InterPro" id="IPR000212">
    <property type="entry name" value="DNA_helicase_UvrD/REP"/>
</dbReference>
<reference evidence="1" key="1">
    <citation type="submission" date="2013-08" db="EMBL/GenBank/DDBJ databases">
        <authorList>
            <person name="Mendez C."/>
            <person name="Richter M."/>
            <person name="Ferrer M."/>
            <person name="Sanchez J."/>
        </authorList>
    </citation>
    <scope>NUCLEOTIDE SEQUENCE</scope>
</reference>
<dbReference type="Gene3D" id="3.40.50.300">
    <property type="entry name" value="P-loop containing nucleotide triphosphate hydrolases"/>
    <property type="match status" value="1"/>
</dbReference>
<gene>
    <name evidence="1" type="ORF">B1A_03335</name>
</gene>
<sequence>MFGTEIMMTTTKVFKPLPEQQKIIDSTEPSIKVKAGAGAGKTTTLASYSEARPKKKIMYLAFNKAIQTEAESRFPKNVVCRTTHSIAYGKEGVKYKQKLAPGIRAIEVSRKFSVNIGHAYAGITTLNAWLHSADKAITQEHAREAGVPNNNILKAMQIAKETWDVMIRTDDLSVPMVHDGYLKLYQLAGHQFNGFDIVLMDEAQDDPTRSPRAS</sequence>
<comment type="caution">
    <text evidence="1">The sequence shown here is derived from an EMBL/GenBank/DDBJ whole genome shotgun (WGS) entry which is preliminary data.</text>
</comment>
<dbReference type="SUPFAM" id="SSF52540">
    <property type="entry name" value="P-loop containing nucleoside triphosphate hydrolases"/>
    <property type="match status" value="1"/>
</dbReference>
<dbReference type="GO" id="GO:0031297">
    <property type="term" value="P:replication fork processing"/>
    <property type="evidence" value="ECO:0007669"/>
    <property type="project" value="TreeGrafter"/>
</dbReference>
<protein>
    <submittedName>
        <fullName evidence="1">Uncharacterized protein</fullName>
    </submittedName>
</protein>
<proteinExistence type="predicted"/>
<dbReference type="GO" id="GO:0043138">
    <property type="term" value="F:3'-5' DNA helicase activity"/>
    <property type="evidence" value="ECO:0007669"/>
    <property type="project" value="TreeGrafter"/>
</dbReference>
<organism evidence="1">
    <name type="scientific">mine drainage metagenome</name>
    <dbReference type="NCBI Taxonomy" id="410659"/>
    <lineage>
        <taxon>unclassified sequences</taxon>
        <taxon>metagenomes</taxon>
        <taxon>ecological metagenomes</taxon>
    </lineage>
</organism>
<accession>T1BUB9</accession>
<dbReference type="InterPro" id="IPR027417">
    <property type="entry name" value="P-loop_NTPase"/>
</dbReference>